<protein>
    <submittedName>
        <fullName evidence="1">Uncharacterized protein</fullName>
    </submittedName>
</protein>
<proteinExistence type="predicted"/>
<sequence length="81" mass="9121">MLFYPSVTEGSRLALVSLSVSYHDGSRQGNHCIIIISENPFHYIFQPGNQPAYSLAMTMDLYSHVLPDTKAEEMQKIANVF</sequence>
<evidence type="ECO:0000313" key="1">
    <source>
        <dbReference type="EMBL" id="RGT88369.1"/>
    </source>
</evidence>
<evidence type="ECO:0000313" key="2">
    <source>
        <dbReference type="Proteomes" id="UP000283360"/>
    </source>
</evidence>
<dbReference type="EMBL" id="QRXJ01000017">
    <property type="protein sequence ID" value="RGT88369.1"/>
    <property type="molecule type" value="Genomic_DNA"/>
</dbReference>
<dbReference type="Proteomes" id="UP000283360">
    <property type="component" value="Unassembled WGS sequence"/>
</dbReference>
<reference evidence="1 2" key="1">
    <citation type="submission" date="2018-08" db="EMBL/GenBank/DDBJ databases">
        <title>A genome reference for cultivated species of the human gut microbiota.</title>
        <authorList>
            <person name="Zou Y."/>
            <person name="Xue W."/>
            <person name="Luo G."/>
        </authorList>
    </citation>
    <scope>NUCLEOTIDE SEQUENCE [LARGE SCALE GENOMIC DNA]</scope>
    <source>
        <strain evidence="1 2">AF18-12LB</strain>
    </source>
</reference>
<gene>
    <name evidence="1" type="ORF">DWX03_12605</name>
</gene>
<name>A0A3R6DHX8_9FIRM</name>
<keyword evidence="2" id="KW-1185">Reference proteome</keyword>
<comment type="caution">
    <text evidence="1">The sequence shown here is derived from an EMBL/GenBank/DDBJ whole genome shotgun (WGS) entry which is preliminary data.</text>
</comment>
<organism evidence="1 2">
    <name type="scientific">Coprococcus comes</name>
    <dbReference type="NCBI Taxonomy" id="410072"/>
    <lineage>
        <taxon>Bacteria</taxon>
        <taxon>Bacillati</taxon>
        <taxon>Bacillota</taxon>
        <taxon>Clostridia</taxon>
        <taxon>Lachnospirales</taxon>
        <taxon>Lachnospiraceae</taxon>
        <taxon>Coprococcus</taxon>
    </lineage>
</organism>
<accession>A0A3R6DHX8</accession>
<dbReference type="AlphaFoldDB" id="A0A3R6DHX8"/>